<keyword evidence="2" id="KW-0813">Transport</keyword>
<dbReference type="STRING" id="869210.Marky_1629"/>
<sequence length="625" mass="70226">MKRLGKVLAASLALSAGLALAGPRDNSLVVGASQEPRVLGDFWAFVTSQAIASEIENYLWAGLEFIDQDGNDQPYLVTEVPTVENGRVIVTDIGDGKKRIDIKYTLRDDIFWSDGTPITSDDVAFYFEVGKYPGAPVQDPSYWQRVNLTVQDEKNFTVTFEPAFFYDLVGSAIGIAPAHVMRPEWEKTKAEIAKLDPEKDAAKITELFQGFVSKFATPKALNNGALVFSGPFKLVKWVPGSTIEMVRNDKFHITPPGGADKYVQKVVYRFIQDTNALLVAILGGSIDATSSVALTFDQARAPQLVRRAPGRFDIWMVPGVIWEHLEVNKFTEVQEVRDLMLDDPRTRQALLYAMNREGLVQAFFDGLQPVANTWVHPQNPLNNDEGVAKYPYDPEKAKQILAELGWSDLDGDGILERKTEDGRIVEFELEYVTTAGNRIRERTQVFFQENLKQVGIKVKINNAPSAVVFSNDFFSKPIEGSWKGLFEFAWLFGIVEDASTFTCNDLITGESFVPRPENNFSGVNFNWCNEEFDRLRAEAMVTFDEAKRQQLFARMQEIWAEELPALPLYWRSTPMVVRKGLVNYLASTFHGSFGYPSTQAWLIGWESNGAEKVYDQAKYASSVLE</sequence>
<dbReference type="PANTHER" id="PTHR30290">
    <property type="entry name" value="PERIPLASMIC BINDING COMPONENT OF ABC TRANSPORTER"/>
    <property type="match status" value="1"/>
</dbReference>
<organism evidence="6 7">
    <name type="scientific">Marinithermus hydrothermalis (strain DSM 14884 / JCM 11576 / T1)</name>
    <dbReference type="NCBI Taxonomy" id="869210"/>
    <lineage>
        <taxon>Bacteria</taxon>
        <taxon>Thermotogati</taxon>
        <taxon>Deinococcota</taxon>
        <taxon>Deinococci</taxon>
        <taxon>Thermales</taxon>
        <taxon>Thermaceae</taxon>
        <taxon>Marinithermus</taxon>
    </lineage>
</organism>
<dbReference type="Pfam" id="PF00496">
    <property type="entry name" value="SBP_bac_5"/>
    <property type="match status" value="1"/>
</dbReference>
<dbReference type="OrthoDB" id="137511at2"/>
<dbReference type="AlphaFoldDB" id="F2NKB5"/>
<comment type="similarity">
    <text evidence="1">Belongs to the bacterial solute-binding protein 5 family.</text>
</comment>
<evidence type="ECO:0000256" key="2">
    <source>
        <dbReference type="ARBA" id="ARBA00022448"/>
    </source>
</evidence>
<reference evidence="6 7" key="1">
    <citation type="journal article" date="2012" name="Stand. Genomic Sci.">
        <title>Complete genome sequence of the aerobic, heterotroph Marinithermus hydrothermalis type strain (T1(T)) from a deep-sea hydrothermal vent chimney.</title>
        <authorList>
            <person name="Copeland A."/>
            <person name="Gu W."/>
            <person name="Yasawong M."/>
            <person name="Lapidus A."/>
            <person name="Lucas S."/>
            <person name="Deshpande S."/>
            <person name="Pagani I."/>
            <person name="Tapia R."/>
            <person name="Cheng J.F."/>
            <person name="Goodwin L.A."/>
            <person name="Pitluck S."/>
            <person name="Liolios K."/>
            <person name="Ivanova N."/>
            <person name="Mavromatis K."/>
            <person name="Mikhailova N."/>
            <person name="Pati A."/>
            <person name="Chen A."/>
            <person name="Palaniappan K."/>
            <person name="Land M."/>
            <person name="Pan C."/>
            <person name="Brambilla E.M."/>
            <person name="Rohde M."/>
            <person name="Tindall B.J."/>
            <person name="Sikorski J."/>
            <person name="Goker M."/>
            <person name="Detter J.C."/>
            <person name="Bristow J."/>
            <person name="Eisen J.A."/>
            <person name="Markowitz V."/>
            <person name="Hugenholtz P."/>
            <person name="Kyrpides N.C."/>
            <person name="Klenk H.P."/>
            <person name="Woyke T."/>
        </authorList>
    </citation>
    <scope>NUCLEOTIDE SEQUENCE [LARGE SCALE GENOMIC DNA]</scope>
    <source>
        <strain evidence="7">DSM 14884 / JCM 11576 / T1</strain>
    </source>
</reference>
<dbReference type="HOGENOM" id="CLU_017028_8_6_0"/>
<dbReference type="Proteomes" id="UP000007030">
    <property type="component" value="Chromosome"/>
</dbReference>
<dbReference type="GO" id="GO:0015833">
    <property type="term" value="P:peptide transport"/>
    <property type="evidence" value="ECO:0007669"/>
    <property type="project" value="TreeGrafter"/>
</dbReference>
<feature type="domain" description="Solute-binding protein family 5" evidence="5">
    <location>
        <begin position="102"/>
        <end position="469"/>
    </location>
</feature>
<evidence type="ECO:0000256" key="4">
    <source>
        <dbReference type="SAM" id="SignalP"/>
    </source>
</evidence>
<dbReference type="Gene3D" id="3.40.190.10">
    <property type="entry name" value="Periplasmic binding protein-like II"/>
    <property type="match status" value="1"/>
</dbReference>
<protein>
    <submittedName>
        <fullName evidence="6">ABC-type transporter, periplasmic subunit</fullName>
    </submittedName>
</protein>
<evidence type="ECO:0000259" key="5">
    <source>
        <dbReference type="Pfam" id="PF00496"/>
    </source>
</evidence>
<dbReference type="EMBL" id="CP002630">
    <property type="protein sequence ID" value="AEB12364.1"/>
    <property type="molecule type" value="Genomic_DNA"/>
</dbReference>
<evidence type="ECO:0000313" key="6">
    <source>
        <dbReference type="EMBL" id="AEB12364.1"/>
    </source>
</evidence>
<gene>
    <name evidence="6" type="ordered locus">Marky_1629</name>
</gene>
<dbReference type="GO" id="GO:1904680">
    <property type="term" value="F:peptide transmembrane transporter activity"/>
    <property type="evidence" value="ECO:0007669"/>
    <property type="project" value="TreeGrafter"/>
</dbReference>
<dbReference type="PANTHER" id="PTHR30290:SF9">
    <property type="entry name" value="OLIGOPEPTIDE-BINDING PROTEIN APPA"/>
    <property type="match status" value="1"/>
</dbReference>
<dbReference type="Gene3D" id="3.90.76.10">
    <property type="entry name" value="Dipeptide-binding Protein, Domain 1"/>
    <property type="match status" value="1"/>
</dbReference>
<feature type="chain" id="PRO_5003282689" evidence="4">
    <location>
        <begin position="22"/>
        <end position="625"/>
    </location>
</feature>
<proteinExistence type="inferred from homology"/>
<dbReference type="InterPro" id="IPR039424">
    <property type="entry name" value="SBP_5"/>
</dbReference>
<name>F2NKB5_MARHT</name>
<keyword evidence="3 4" id="KW-0732">Signal</keyword>
<keyword evidence="7" id="KW-1185">Reference proteome</keyword>
<accession>F2NKB5</accession>
<dbReference type="InterPro" id="IPR000914">
    <property type="entry name" value="SBP_5_dom"/>
</dbReference>
<dbReference type="RefSeq" id="WP_013704411.1">
    <property type="nucleotide sequence ID" value="NC_015387.1"/>
</dbReference>
<dbReference type="eggNOG" id="COG0747">
    <property type="taxonomic scope" value="Bacteria"/>
</dbReference>
<feature type="signal peptide" evidence="4">
    <location>
        <begin position="1"/>
        <end position="21"/>
    </location>
</feature>
<dbReference type="Gene3D" id="3.10.105.10">
    <property type="entry name" value="Dipeptide-binding Protein, Domain 3"/>
    <property type="match status" value="1"/>
</dbReference>
<dbReference type="KEGG" id="mhd:Marky_1629"/>
<dbReference type="CDD" id="cd08513">
    <property type="entry name" value="PBP2_thermophilic_Hb8_like"/>
    <property type="match status" value="1"/>
</dbReference>
<evidence type="ECO:0000313" key="7">
    <source>
        <dbReference type="Proteomes" id="UP000007030"/>
    </source>
</evidence>
<evidence type="ECO:0000256" key="1">
    <source>
        <dbReference type="ARBA" id="ARBA00005695"/>
    </source>
</evidence>
<dbReference type="SUPFAM" id="SSF53850">
    <property type="entry name" value="Periplasmic binding protein-like II"/>
    <property type="match status" value="1"/>
</dbReference>
<evidence type="ECO:0000256" key="3">
    <source>
        <dbReference type="ARBA" id="ARBA00022729"/>
    </source>
</evidence>